<dbReference type="InterPro" id="IPR027417">
    <property type="entry name" value="P-loop_NTPase"/>
</dbReference>
<dbReference type="AlphaFoldDB" id="A0A1T5CWS4"/>
<dbReference type="EMBL" id="FUYZ01000001">
    <property type="protein sequence ID" value="SKB63813.1"/>
    <property type="molecule type" value="Genomic_DNA"/>
</dbReference>
<dbReference type="RefSeq" id="WP_079665705.1">
    <property type="nucleotide sequence ID" value="NZ_FUYZ01000001.1"/>
</dbReference>
<dbReference type="OrthoDB" id="9815944at2"/>
<sequence length="514" mass="59586">MSNNTISLKKINDFNDYKIDISNNLVIVGANGSGKSKLGYQLSHSIPNCKRISANRIMSIHYTVPTGNYEESLQKHIEEWKYKPIDEPFSDFITLLSTLFMQSTIRDRDYVDLCKNNVGQVQPQIPLSAIDKLSNIWKELFPHRQIKFIDNTIKCFDENLNEFSANFLSDGEKVGLYLISQCLIVPKDFHIIIDEPELHLHKALMSKLWNLIERERPDCKFIYITHDLDFAASRIYAEKIWIKEFKNHEWDWDLISKNESFSEDIIFQILGSRMPIIFCEGNKSSWDYSIYQSVYKNFTVIPIGGCDKVIESTKAINNNIHLHHRKAFGIIDKDYRSMEEINALEKDDIYCIKVAEVENLFLVPEVTEEVANHLHLDSAKLNSEISNYVISELSNNLEKEISHSTNLEINYNLNAFNIKQIGKENILKELEIHTKSIDVTSIYDKYVKIYNDIIHSKDVKVALYNYTNKGLLPNVSNLFNFKKNAFANLVIKLNNSQTSSINELMKKYLPTLEI</sequence>
<evidence type="ECO:0000259" key="1">
    <source>
        <dbReference type="Pfam" id="PF13304"/>
    </source>
</evidence>
<dbReference type="Gene3D" id="3.40.50.300">
    <property type="entry name" value="P-loop containing nucleotide triphosphate hydrolases"/>
    <property type="match status" value="1"/>
</dbReference>
<feature type="domain" description="DUF4435" evidence="2">
    <location>
        <begin position="275"/>
        <end position="444"/>
    </location>
</feature>
<protein>
    <submittedName>
        <fullName evidence="3">Uncharacterized protein</fullName>
    </submittedName>
</protein>
<accession>A0A1T5CWS4</accession>
<dbReference type="Pfam" id="PF14491">
    <property type="entry name" value="DUF4435"/>
    <property type="match status" value="1"/>
</dbReference>
<keyword evidence="4" id="KW-1185">Reference proteome</keyword>
<proteinExistence type="predicted"/>
<dbReference type="PANTHER" id="PTHR43581:SF2">
    <property type="entry name" value="EXCINUCLEASE ATPASE SUBUNIT"/>
    <property type="match status" value="1"/>
</dbReference>
<dbReference type="SUPFAM" id="SSF52540">
    <property type="entry name" value="P-loop containing nucleoside triphosphate hydrolases"/>
    <property type="match status" value="1"/>
</dbReference>
<evidence type="ECO:0000313" key="3">
    <source>
        <dbReference type="EMBL" id="SKB63813.1"/>
    </source>
</evidence>
<dbReference type="GO" id="GO:0005524">
    <property type="term" value="F:ATP binding"/>
    <property type="evidence" value="ECO:0007669"/>
    <property type="project" value="InterPro"/>
</dbReference>
<gene>
    <name evidence="3" type="ORF">SAMN05660477_00417</name>
</gene>
<reference evidence="3 4" key="1">
    <citation type="submission" date="2017-02" db="EMBL/GenBank/DDBJ databases">
        <authorList>
            <person name="Peterson S.W."/>
        </authorList>
    </citation>
    <scope>NUCLEOTIDE SEQUENCE [LARGE SCALE GENOMIC DNA]</scope>
    <source>
        <strain evidence="3 4">DSM 22323</strain>
    </source>
</reference>
<dbReference type="Proteomes" id="UP000191112">
    <property type="component" value="Unassembled WGS sequence"/>
</dbReference>
<evidence type="ECO:0000259" key="2">
    <source>
        <dbReference type="Pfam" id="PF14491"/>
    </source>
</evidence>
<evidence type="ECO:0000313" key="4">
    <source>
        <dbReference type="Proteomes" id="UP000191112"/>
    </source>
</evidence>
<name>A0A1T5CWS4_9FLAO</name>
<organism evidence="3 4">
    <name type="scientific">Soonwooa buanensis</name>
    <dbReference type="NCBI Taxonomy" id="619805"/>
    <lineage>
        <taxon>Bacteria</taxon>
        <taxon>Pseudomonadati</taxon>
        <taxon>Bacteroidota</taxon>
        <taxon>Flavobacteriia</taxon>
        <taxon>Flavobacteriales</taxon>
        <taxon>Weeksellaceae</taxon>
        <taxon>Chryseobacterium group</taxon>
        <taxon>Soonwooa</taxon>
    </lineage>
</organism>
<dbReference type="InterPro" id="IPR029492">
    <property type="entry name" value="DUF4435"/>
</dbReference>
<dbReference type="InterPro" id="IPR003959">
    <property type="entry name" value="ATPase_AAA_core"/>
</dbReference>
<dbReference type="STRING" id="619805.SAMN05660477_00417"/>
<feature type="domain" description="ATPase AAA-type core" evidence="1">
    <location>
        <begin position="144"/>
        <end position="228"/>
    </location>
</feature>
<dbReference type="GO" id="GO:0016887">
    <property type="term" value="F:ATP hydrolysis activity"/>
    <property type="evidence" value="ECO:0007669"/>
    <property type="project" value="InterPro"/>
</dbReference>
<dbReference type="Pfam" id="PF13304">
    <property type="entry name" value="AAA_21"/>
    <property type="match status" value="1"/>
</dbReference>
<dbReference type="InterPro" id="IPR051396">
    <property type="entry name" value="Bact_Antivir_Def_Nuclease"/>
</dbReference>
<dbReference type="PANTHER" id="PTHR43581">
    <property type="entry name" value="ATP/GTP PHOSPHATASE"/>
    <property type="match status" value="1"/>
</dbReference>